<gene>
    <name evidence="6" type="ORF">GIB67_015638</name>
</gene>
<evidence type="ECO:0000313" key="6">
    <source>
        <dbReference type="EMBL" id="KAF6170686.1"/>
    </source>
</evidence>
<evidence type="ECO:0000256" key="4">
    <source>
        <dbReference type="SAM" id="MobiDB-lite"/>
    </source>
</evidence>
<dbReference type="Pfam" id="PF02701">
    <property type="entry name" value="Zn_ribbon_Dof"/>
    <property type="match status" value="1"/>
</dbReference>
<keyword evidence="3" id="KW-0862">Zinc</keyword>
<comment type="similarity">
    <text evidence="1">Belongs to the OPA3 family.</text>
</comment>
<comment type="subcellular location">
    <subcellularLocation>
        <location evidence="3">Nucleus</location>
    </subcellularLocation>
</comment>
<dbReference type="GO" id="GO:0005634">
    <property type="term" value="C:nucleus"/>
    <property type="evidence" value="ECO:0007669"/>
    <property type="project" value="UniProtKB-SubCell"/>
</dbReference>
<dbReference type="GO" id="GO:0005739">
    <property type="term" value="C:mitochondrion"/>
    <property type="evidence" value="ECO:0007669"/>
    <property type="project" value="TreeGrafter"/>
</dbReference>
<keyword evidence="3" id="KW-0238">DNA-binding</keyword>
<evidence type="ECO:0000313" key="7">
    <source>
        <dbReference type="Proteomes" id="UP000541444"/>
    </source>
</evidence>
<dbReference type="InterPro" id="IPR010754">
    <property type="entry name" value="OPA3-like"/>
</dbReference>
<dbReference type="AlphaFoldDB" id="A0A7J7NU16"/>
<dbReference type="PANTHER" id="PTHR12499">
    <property type="entry name" value="OPTIC ATROPHY 3 PROTEIN OPA3"/>
    <property type="match status" value="1"/>
</dbReference>
<keyword evidence="2" id="KW-0175">Coiled coil</keyword>
<evidence type="ECO:0000256" key="2">
    <source>
        <dbReference type="ARBA" id="ARBA00023054"/>
    </source>
</evidence>
<feature type="region of interest" description="Disordered" evidence="4">
    <location>
        <begin position="98"/>
        <end position="126"/>
    </location>
</feature>
<evidence type="ECO:0000256" key="1">
    <source>
        <dbReference type="ARBA" id="ARBA00007584"/>
    </source>
</evidence>
<dbReference type="GO" id="GO:0006355">
    <property type="term" value="P:regulation of DNA-templated transcription"/>
    <property type="evidence" value="ECO:0007669"/>
    <property type="project" value="InterPro"/>
</dbReference>
<dbReference type="PROSITE" id="PS50884">
    <property type="entry name" value="ZF_DOF_2"/>
    <property type="match status" value="1"/>
</dbReference>
<dbReference type="Proteomes" id="UP000541444">
    <property type="component" value="Unassembled WGS sequence"/>
</dbReference>
<sequence length="307" mass="34006">MPLPLVKLGTLAIRSFIAKPLASYVKAKAGSSSSKYREYMIKFGQMNQPPPQGPQQPQICPRESSNTKFSYFNNCSLSKPRYRCKTCKRHLTLGGTLRNVPVGGGSRKTKQTPTRNSLSSSSSGLIDMPSSHIPPISYSSGWFSSSLQPFNQVGNIVNESGANHRMMTKMQRRNIGRATNAEIHPLDVEKAVQITADFIGEFVLYGVAGVLLSLEYWRSIASEARKEDVRRQELGAIKLSVEDLAGQIEQHRKREEYLVREIETMKHEFEEVKQLAKGRGLAGAFSFKQAPVATKDPKPTATSSPTS</sequence>
<keyword evidence="3" id="KW-0863">Zinc-finger</keyword>
<reference evidence="6 7" key="1">
    <citation type="journal article" date="2020" name="IScience">
        <title>Genome Sequencing of the Endangered Kingdonia uniflora (Circaeasteraceae, Ranunculales) Reveals Potential Mechanisms of Evolutionary Specialization.</title>
        <authorList>
            <person name="Sun Y."/>
            <person name="Deng T."/>
            <person name="Zhang A."/>
            <person name="Moore M.J."/>
            <person name="Landis J.B."/>
            <person name="Lin N."/>
            <person name="Zhang H."/>
            <person name="Zhang X."/>
            <person name="Huang J."/>
            <person name="Zhang X."/>
            <person name="Sun H."/>
            <person name="Wang H."/>
        </authorList>
    </citation>
    <scope>NUCLEOTIDE SEQUENCE [LARGE SCALE GENOMIC DNA]</scope>
    <source>
        <strain evidence="6">TB1705</strain>
        <tissue evidence="6">Leaf</tissue>
    </source>
</reference>
<dbReference type="EMBL" id="JACGCM010000560">
    <property type="protein sequence ID" value="KAF6170686.1"/>
    <property type="molecule type" value="Genomic_DNA"/>
</dbReference>
<proteinExistence type="inferred from homology"/>
<keyword evidence="3" id="KW-0539">Nucleus</keyword>
<dbReference type="GO" id="GO:0019216">
    <property type="term" value="P:regulation of lipid metabolic process"/>
    <property type="evidence" value="ECO:0007669"/>
    <property type="project" value="TreeGrafter"/>
</dbReference>
<dbReference type="GO" id="GO:0008270">
    <property type="term" value="F:zinc ion binding"/>
    <property type="evidence" value="ECO:0007669"/>
    <property type="project" value="UniProtKB-KW"/>
</dbReference>
<organism evidence="6 7">
    <name type="scientific">Kingdonia uniflora</name>
    <dbReference type="NCBI Taxonomy" id="39325"/>
    <lineage>
        <taxon>Eukaryota</taxon>
        <taxon>Viridiplantae</taxon>
        <taxon>Streptophyta</taxon>
        <taxon>Embryophyta</taxon>
        <taxon>Tracheophyta</taxon>
        <taxon>Spermatophyta</taxon>
        <taxon>Magnoliopsida</taxon>
        <taxon>Ranunculales</taxon>
        <taxon>Circaeasteraceae</taxon>
        <taxon>Kingdonia</taxon>
    </lineage>
</organism>
<feature type="compositionally biased region" description="Low complexity" evidence="4">
    <location>
        <begin position="117"/>
        <end position="126"/>
    </location>
</feature>
<feature type="domain" description="Dof-type" evidence="5">
    <location>
        <begin position="58"/>
        <end position="111"/>
    </location>
</feature>
<keyword evidence="7" id="KW-1185">Reference proteome</keyword>
<protein>
    <recommendedName>
        <fullName evidence="5">Dof-type domain-containing protein</fullName>
    </recommendedName>
</protein>
<name>A0A7J7NU16_9MAGN</name>
<evidence type="ECO:0000259" key="5">
    <source>
        <dbReference type="PROSITE" id="PS50884"/>
    </source>
</evidence>
<keyword evidence="3" id="KW-0479">Metal-binding</keyword>
<dbReference type="Pfam" id="PF07047">
    <property type="entry name" value="OPA3"/>
    <property type="match status" value="1"/>
</dbReference>
<accession>A0A7J7NU16</accession>
<dbReference type="OrthoDB" id="2129069at2759"/>
<dbReference type="InterPro" id="IPR003851">
    <property type="entry name" value="Znf_Dof"/>
</dbReference>
<comment type="caution">
    <text evidence="6">The sequence shown here is derived from an EMBL/GenBank/DDBJ whole genome shotgun (WGS) entry which is preliminary data.</text>
</comment>
<evidence type="ECO:0000256" key="3">
    <source>
        <dbReference type="PROSITE-ProRule" id="PRU00071"/>
    </source>
</evidence>
<dbReference type="PANTHER" id="PTHR12499:SF0">
    <property type="entry name" value="OPTIC ATROPHY 3 PROTEIN"/>
    <property type="match status" value="1"/>
</dbReference>
<dbReference type="GO" id="GO:0003677">
    <property type="term" value="F:DNA binding"/>
    <property type="evidence" value="ECO:0007669"/>
    <property type="project" value="UniProtKB-UniRule"/>
</dbReference>